<feature type="chain" id="PRO_5011542254" evidence="1">
    <location>
        <begin position="27"/>
        <end position="385"/>
    </location>
</feature>
<evidence type="ECO:0000313" key="4">
    <source>
        <dbReference type="Proteomes" id="UP000198620"/>
    </source>
</evidence>
<accession>A0A1H7IZM1</accession>
<organism evidence="3 4">
    <name type="scientific">Nitrosovibrio tenuis</name>
    <dbReference type="NCBI Taxonomy" id="1233"/>
    <lineage>
        <taxon>Bacteria</taxon>
        <taxon>Pseudomonadati</taxon>
        <taxon>Pseudomonadota</taxon>
        <taxon>Betaproteobacteria</taxon>
        <taxon>Nitrosomonadales</taxon>
        <taxon>Nitrosomonadaceae</taxon>
        <taxon>Nitrosovibrio</taxon>
    </lineage>
</organism>
<dbReference type="InterPro" id="IPR013424">
    <property type="entry name" value="Ice-binding_C"/>
</dbReference>
<keyword evidence="1" id="KW-0732">Signal</keyword>
<dbReference type="OrthoDB" id="581621at2"/>
<evidence type="ECO:0000259" key="2">
    <source>
        <dbReference type="Pfam" id="PF07589"/>
    </source>
</evidence>
<proteinExistence type="predicted"/>
<sequence length="385" mass="39777">MRQIRSCLSPIAAAALMSSLSIPVWAVPFVQTNLVTDDQTANAAQITDPNLKNAWGMSFGPATPFWVSANGTGTANLYSVDPGTQATTKQSLMVSIPGAGSVTGQVFNNSTTSFNGNRFLFVSEDGTVSGWRPALGTAAETIAPASTANIYKGAAIGNTSGHDYLYAANFKTGAIDVYKGDGAAPSLSGSFTDATLPSGYAPFNVQNLNGSLYVSYAQQDDAKHDDVPGLGKGFVDQFSLSGDFIGRVASEGTLNAPWGMAIAPSSFGSMAGDLLVGNFGDGHINIYDPTTHAFLGQVLDASNKPLAIDGLWAISPGNDGSGGSSHLLYFTAGPNNEAHGLFGVLAPVPEPSEYAMMLAGLGVIVFMIRRRAVNGENEGRGSVAA</sequence>
<evidence type="ECO:0000313" key="3">
    <source>
        <dbReference type="EMBL" id="SEK67412.1"/>
    </source>
</evidence>
<dbReference type="STRING" id="1233.SAMN05216387_102336"/>
<protein>
    <submittedName>
        <fullName evidence="3">TIGR03118 family protein</fullName>
    </submittedName>
</protein>
<dbReference type="NCBIfam" id="TIGR03118">
    <property type="entry name" value="PEPCTERM_chp_1"/>
    <property type="match status" value="1"/>
</dbReference>
<dbReference type="InterPro" id="IPR017549">
    <property type="entry name" value="APMV_L690"/>
</dbReference>
<keyword evidence="4" id="KW-1185">Reference proteome</keyword>
<evidence type="ECO:0000256" key="1">
    <source>
        <dbReference type="SAM" id="SignalP"/>
    </source>
</evidence>
<dbReference type="Proteomes" id="UP000198620">
    <property type="component" value="Unassembled WGS sequence"/>
</dbReference>
<name>A0A1H7IZM1_9PROT</name>
<dbReference type="SUPFAM" id="SSF63829">
    <property type="entry name" value="Calcium-dependent phosphotriesterase"/>
    <property type="match status" value="1"/>
</dbReference>
<dbReference type="RefSeq" id="WP_090827458.1">
    <property type="nucleotide sequence ID" value="NZ_FOBH01000002.1"/>
</dbReference>
<dbReference type="NCBIfam" id="TIGR02595">
    <property type="entry name" value="PEP_CTERM"/>
    <property type="match status" value="1"/>
</dbReference>
<feature type="signal peptide" evidence="1">
    <location>
        <begin position="1"/>
        <end position="26"/>
    </location>
</feature>
<dbReference type="AlphaFoldDB" id="A0A1H7IZM1"/>
<dbReference type="EMBL" id="FOBH01000002">
    <property type="protein sequence ID" value="SEK67412.1"/>
    <property type="molecule type" value="Genomic_DNA"/>
</dbReference>
<gene>
    <name evidence="3" type="ORF">SAMN05216387_102336</name>
</gene>
<feature type="domain" description="Ice-binding protein C-terminal" evidence="2">
    <location>
        <begin position="347"/>
        <end position="371"/>
    </location>
</feature>
<dbReference type="Pfam" id="PF07589">
    <property type="entry name" value="PEP-CTERM"/>
    <property type="match status" value="1"/>
</dbReference>
<reference evidence="3 4" key="1">
    <citation type="submission" date="2016-10" db="EMBL/GenBank/DDBJ databases">
        <authorList>
            <person name="de Groot N.N."/>
        </authorList>
    </citation>
    <scope>NUCLEOTIDE SEQUENCE [LARGE SCALE GENOMIC DNA]</scope>
    <source>
        <strain evidence="3 4">Nv1</strain>
    </source>
</reference>